<dbReference type="Proteomes" id="UP000436694">
    <property type="component" value="Unassembled WGS sequence"/>
</dbReference>
<dbReference type="PANTHER" id="PTHR40079:SF4">
    <property type="entry name" value="GH26 DOMAIN-CONTAINING PROTEIN-RELATED"/>
    <property type="match status" value="1"/>
</dbReference>
<accession>A0A844ANW4</accession>
<dbReference type="GO" id="GO:0016985">
    <property type="term" value="F:mannan endo-1,4-beta-mannosidase activity"/>
    <property type="evidence" value="ECO:0007669"/>
    <property type="project" value="InterPro"/>
</dbReference>
<keyword evidence="3 4" id="KW-0326">Glycosidase</keyword>
<dbReference type="InterPro" id="IPR022790">
    <property type="entry name" value="GH26_dom"/>
</dbReference>
<dbReference type="InterPro" id="IPR000805">
    <property type="entry name" value="Glyco_hydro_26"/>
</dbReference>
<gene>
    <name evidence="7" type="ORF">GG681_06135</name>
</gene>
<dbReference type="Gene3D" id="3.20.20.80">
    <property type="entry name" value="Glycosidases"/>
    <property type="match status" value="1"/>
</dbReference>
<comment type="similarity">
    <text evidence="1 4">Belongs to the glycosyl hydrolase 26 family.</text>
</comment>
<keyword evidence="5" id="KW-1133">Transmembrane helix</keyword>
<reference evidence="7 8" key="1">
    <citation type="submission" date="2019-10" db="EMBL/GenBank/DDBJ databases">
        <title>Epibacterium sp. nov., isolated from seawater.</title>
        <authorList>
            <person name="Zhang X."/>
            <person name="Li N."/>
        </authorList>
    </citation>
    <scope>NUCLEOTIDE SEQUENCE [LARGE SCALE GENOMIC DNA]</scope>
    <source>
        <strain evidence="7 8">SM1969</strain>
    </source>
</reference>
<keyword evidence="5" id="KW-0812">Transmembrane</keyword>
<keyword evidence="2 4" id="KW-0378">Hydrolase</keyword>
<dbReference type="AlphaFoldDB" id="A0A844ANW4"/>
<feature type="active site" description="Nucleophile" evidence="4">
    <location>
        <position position="251"/>
    </location>
</feature>
<comment type="caution">
    <text evidence="7">The sequence shown here is derived from an EMBL/GenBank/DDBJ whole genome shotgun (WGS) entry which is preliminary data.</text>
</comment>
<evidence type="ECO:0000313" key="8">
    <source>
        <dbReference type="Proteomes" id="UP000436694"/>
    </source>
</evidence>
<feature type="active site" description="Proton donor" evidence="4">
    <location>
        <position position="147"/>
    </location>
</feature>
<dbReference type="RefSeq" id="WP_153546203.1">
    <property type="nucleotide sequence ID" value="NZ_WIXK01000003.1"/>
</dbReference>
<protein>
    <submittedName>
        <fullName evidence="7">Beta-mannosidase</fullName>
    </submittedName>
</protein>
<name>A0A844ANW4_9RHOB</name>
<dbReference type="PROSITE" id="PS51764">
    <property type="entry name" value="GH26"/>
    <property type="match status" value="1"/>
</dbReference>
<evidence type="ECO:0000256" key="4">
    <source>
        <dbReference type="PROSITE-ProRule" id="PRU01100"/>
    </source>
</evidence>
<feature type="domain" description="GH26" evidence="6">
    <location>
        <begin position="1"/>
        <end position="317"/>
    </location>
</feature>
<feature type="transmembrane region" description="Helical" evidence="5">
    <location>
        <begin position="21"/>
        <end position="39"/>
    </location>
</feature>
<evidence type="ECO:0000259" key="6">
    <source>
        <dbReference type="PROSITE" id="PS51764"/>
    </source>
</evidence>
<dbReference type="GO" id="GO:0006080">
    <property type="term" value="P:substituted mannan metabolic process"/>
    <property type="evidence" value="ECO:0007669"/>
    <property type="project" value="InterPro"/>
</dbReference>
<evidence type="ECO:0000256" key="1">
    <source>
        <dbReference type="ARBA" id="ARBA00007754"/>
    </source>
</evidence>
<evidence type="ECO:0000256" key="2">
    <source>
        <dbReference type="ARBA" id="ARBA00022801"/>
    </source>
</evidence>
<proteinExistence type="inferred from homology"/>
<evidence type="ECO:0000256" key="5">
    <source>
        <dbReference type="SAM" id="Phobius"/>
    </source>
</evidence>
<evidence type="ECO:0000313" key="7">
    <source>
        <dbReference type="EMBL" id="MQY42213.1"/>
    </source>
</evidence>
<dbReference type="InterPro" id="IPR017853">
    <property type="entry name" value="GH"/>
</dbReference>
<evidence type="ECO:0000256" key="3">
    <source>
        <dbReference type="ARBA" id="ARBA00023295"/>
    </source>
</evidence>
<sequence length="317" mass="36021">MIQKSQTATLASWTNNKQATYVIACGIGLFSALALPVFAAPPGVLPFGVYDPGGQFSEDPDVQIEHLFLPWEDVFLPSLELADEYAAERARAILVTIEPWTWTRSERNSAERLTQGITSGVYDGNIRAICDTLAGFQSPVTVRWAQEMEDSSGQFIWAKWEPETYISAYRHVVETCRQSSDNFDFMWSPLGYEDFQDYFPGDDYVDVIGLSVFGLQAWEQEVLGSEQSFRDILTPRYERALEFDLPIVVAELGYVGDTAYIERWENDVRQDLDGFPELEAVIYFNQQEVYPWPDGFGLPDWRIPNNQLDEIQAGLSD</sequence>
<dbReference type="EMBL" id="WIXK01000003">
    <property type="protein sequence ID" value="MQY42213.1"/>
    <property type="molecule type" value="Genomic_DNA"/>
</dbReference>
<organism evidence="7 8">
    <name type="scientific">Tritonibacter aquimaris</name>
    <dbReference type="NCBI Taxonomy" id="2663379"/>
    <lineage>
        <taxon>Bacteria</taxon>
        <taxon>Pseudomonadati</taxon>
        <taxon>Pseudomonadota</taxon>
        <taxon>Alphaproteobacteria</taxon>
        <taxon>Rhodobacterales</taxon>
        <taxon>Paracoccaceae</taxon>
        <taxon>Tritonibacter</taxon>
    </lineage>
</organism>
<keyword evidence="8" id="KW-1185">Reference proteome</keyword>
<dbReference type="SUPFAM" id="SSF51445">
    <property type="entry name" value="(Trans)glycosidases"/>
    <property type="match status" value="1"/>
</dbReference>
<dbReference type="Pfam" id="PF02156">
    <property type="entry name" value="Glyco_hydro_26"/>
    <property type="match status" value="1"/>
</dbReference>
<keyword evidence="5" id="KW-0472">Membrane</keyword>
<dbReference type="PANTHER" id="PTHR40079">
    <property type="entry name" value="MANNAN ENDO-1,4-BETA-MANNOSIDASE E-RELATED"/>
    <property type="match status" value="1"/>
</dbReference>